<evidence type="ECO:0008006" key="3">
    <source>
        <dbReference type="Google" id="ProtNLM"/>
    </source>
</evidence>
<proteinExistence type="predicted"/>
<name>A0ABQ1FFV8_9SPHN</name>
<dbReference type="Gene3D" id="1.10.8.930">
    <property type="entry name" value="Protein of unknown function DUF1465"/>
    <property type="match status" value="1"/>
</dbReference>
<gene>
    <name evidence="1" type="ORF">GCM10010923_20490</name>
</gene>
<dbReference type="Proteomes" id="UP000603317">
    <property type="component" value="Unassembled WGS sequence"/>
</dbReference>
<sequence length="155" mass="17629">MQDTASVRPQLVESLYVEALALSDEVRAVFDLSGLEASDEKSYDPFRVALSCEALRATTRMMHAVAWLLNQRAYMRGELSALQMHRLGKLTRLSGRDPERIAQLPLHLREMIEATETFYRHLQRFEEQWSESDAMVAAPVTAMQERLAEVFAVAS</sequence>
<protein>
    <recommendedName>
        <fullName evidence="3">DUF1465 domain-containing protein</fullName>
    </recommendedName>
</protein>
<reference evidence="2" key="1">
    <citation type="journal article" date="2019" name="Int. J. Syst. Evol. Microbiol.">
        <title>The Global Catalogue of Microorganisms (GCM) 10K type strain sequencing project: providing services to taxonomists for standard genome sequencing and annotation.</title>
        <authorList>
            <consortium name="The Broad Institute Genomics Platform"/>
            <consortium name="The Broad Institute Genome Sequencing Center for Infectious Disease"/>
            <person name="Wu L."/>
            <person name="Ma J."/>
        </authorList>
    </citation>
    <scope>NUCLEOTIDE SEQUENCE [LARGE SCALE GENOMIC DNA]</scope>
    <source>
        <strain evidence="2">CGMCC 1.15297</strain>
    </source>
</reference>
<dbReference type="RefSeq" id="WP_188642587.1">
    <property type="nucleotide sequence ID" value="NZ_BMID01000001.1"/>
</dbReference>
<evidence type="ECO:0000313" key="2">
    <source>
        <dbReference type="Proteomes" id="UP000603317"/>
    </source>
</evidence>
<accession>A0ABQ1FFV8</accession>
<dbReference type="EMBL" id="BMID01000001">
    <property type="protein sequence ID" value="GGA09942.1"/>
    <property type="molecule type" value="Genomic_DNA"/>
</dbReference>
<dbReference type="Pfam" id="PF07323">
    <property type="entry name" value="DUF1465"/>
    <property type="match status" value="1"/>
</dbReference>
<dbReference type="InterPro" id="IPR010848">
    <property type="entry name" value="DUF1465"/>
</dbReference>
<comment type="caution">
    <text evidence="1">The sequence shown here is derived from an EMBL/GenBank/DDBJ whole genome shotgun (WGS) entry which is preliminary data.</text>
</comment>
<dbReference type="InterPro" id="IPR038301">
    <property type="entry name" value="AraC-like_sf"/>
</dbReference>
<organism evidence="1 2">
    <name type="scientific">Blastomonas marina</name>
    <dbReference type="NCBI Taxonomy" id="1867408"/>
    <lineage>
        <taxon>Bacteria</taxon>
        <taxon>Pseudomonadati</taxon>
        <taxon>Pseudomonadota</taxon>
        <taxon>Alphaproteobacteria</taxon>
        <taxon>Sphingomonadales</taxon>
        <taxon>Sphingomonadaceae</taxon>
        <taxon>Blastomonas</taxon>
    </lineage>
</organism>
<evidence type="ECO:0000313" key="1">
    <source>
        <dbReference type="EMBL" id="GGA09942.1"/>
    </source>
</evidence>
<keyword evidence="2" id="KW-1185">Reference proteome</keyword>